<sequence length="371" mass="37264">MAPDPWTQALEQGWRRSRTLLLLAATDTAAVPGISAAGASPQARLGTAAADAELLLLGPGGRRCHALPPLPAGVSPALISHVVLSQLGLLERTRVLDLGCAIAAAVPHLRLPGLESAGPARCLSTGQALAPARVAALVQRGSAWGRRLDPAEPLLLAECVPGGTTTALAVLEGLGVAAAGLVSGSLRQPAHGLKAALVAQGLAAASFEAADLTGVAHPLSVLAALGDPMQAFAAGLVGAAAARGTPVLLAGGSQMAAVLALALALAEPGQRPALADRLVVATTAWVAEEAGSNLALLLERIGARWQVRPRLEVAALRFHGCSSAALRDYERGYVKEGVGAGGLALLWQLAGRQPGALAEACDAACRLELGA</sequence>
<dbReference type="HAMAP" id="MF_01086">
    <property type="entry name" value="UPF0284"/>
    <property type="match status" value="1"/>
</dbReference>
<evidence type="ECO:0000256" key="1">
    <source>
        <dbReference type="HAMAP-Rule" id="MF_01086"/>
    </source>
</evidence>
<dbReference type="InterPro" id="IPR002805">
    <property type="entry name" value="Nict_dMeBzImd_PRibTrfase_arc"/>
</dbReference>
<dbReference type="SUPFAM" id="SSF52733">
    <property type="entry name" value="Nicotinate mononucleotide:5,6-dimethylbenzimidazole phosphoribosyltransferase (CobT)"/>
    <property type="match status" value="1"/>
</dbReference>
<dbReference type="AlphaFoldDB" id="A0A2P7N1A0"/>
<name>A0A2P7N1A0_9CYAN</name>
<proteinExistence type="inferred from homology"/>
<dbReference type="Pfam" id="PF02277">
    <property type="entry name" value="DBI_PRT"/>
    <property type="match status" value="1"/>
</dbReference>
<dbReference type="EMBL" id="PXXO01000001">
    <property type="protein sequence ID" value="PSJ07252.1"/>
    <property type="molecule type" value="Genomic_DNA"/>
</dbReference>
<comment type="similarity">
    <text evidence="1">Belongs to the UPF0284 family.</text>
</comment>
<dbReference type="RefSeq" id="WP_106501437.1">
    <property type="nucleotide sequence ID" value="NZ_PXXO01000001.1"/>
</dbReference>
<reference evidence="2 3" key="1">
    <citation type="journal article" date="2018" name="Environ. Microbiol.">
        <title>Ecological and genomic features of two widespread freshwater picocyanobacteria.</title>
        <authorList>
            <person name="Cabello-Yeves P.J."/>
            <person name="Picazo A."/>
            <person name="Camacho A."/>
            <person name="Callieri C."/>
            <person name="Rosselli R."/>
            <person name="Roda-Garcia J.J."/>
            <person name="Coutinho F.H."/>
            <person name="Rodriguez-Valera F."/>
        </authorList>
    </citation>
    <scope>NUCLEOTIDE SEQUENCE [LARGE SCALE GENOMIC DNA]</scope>
    <source>
        <strain evidence="2 3">Tous</strain>
    </source>
</reference>
<dbReference type="InterPro" id="IPR036087">
    <property type="entry name" value="Nict_dMeBzImd_PRibTrfase_sf"/>
</dbReference>
<organism evidence="2 3">
    <name type="scientific">Cyanobium usitatum str. Tous</name>
    <dbReference type="NCBI Taxonomy" id="2116684"/>
    <lineage>
        <taxon>Bacteria</taxon>
        <taxon>Bacillati</taxon>
        <taxon>Cyanobacteriota</taxon>
        <taxon>Cyanophyceae</taxon>
        <taxon>Synechococcales</taxon>
        <taxon>Prochlorococcaceae</taxon>
        <taxon>Cyanobium</taxon>
    </lineage>
</organism>
<dbReference type="PANTHER" id="PTHR38811:SF1">
    <property type="entry name" value="UPF0284 PROTEIN SLL1500"/>
    <property type="match status" value="1"/>
</dbReference>
<accession>A0A2P7N1A0</accession>
<dbReference type="OrthoDB" id="418257at2"/>
<protein>
    <recommendedName>
        <fullName evidence="1">UPF0284 protein C7K55_00390</fullName>
    </recommendedName>
</protein>
<dbReference type="Proteomes" id="UP000243002">
    <property type="component" value="Unassembled WGS sequence"/>
</dbReference>
<comment type="caution">
    <text evidence="2">The sequence shown here is derived from an EMBL/GenBank/DDBJ whole genome shotgun (WGS) entry which is preliminary data.</text>
</comment>
<evidence type="ECO:0000313" key="3">
    <source>
        <dbReference type="Proteomes" id="UP000243002"/>
    </source>
</evidence>
<dbReference type="GO" id="GO:0008939">
    <property type="term" value="F:nicotinate-nucleotide-dimethylbenzimidazole phosphoribosyltransferase activity"/>
    <property type="evidence" value="ECO:0007669"/>
    <property type="project" value="InterPro"/>
</dbReference>
<dbReference type="InterPro" id="IPR003200">
    <property type="entry name" value="Nict_dMeBzImd_PRibTrfase"/>
</dbReference>
<dbReference type="PANTHER" id="PTHR38811">
    <property type="match status" value="1"/>
</dbReference>
<keyword evidence="3" id="KW-1185">Reference proteome</keyword>
<evidence type="ECO:0000313" key="2">
    <source>
        <dbReference type="EMBL" id="PSJ07252.1"/>
    </source>
</evidence>
<dbReference type="Gene3D" id="3.40.50.10210">
    <property type="match status" value="1"/>
</dbReference>
<gene>
    <name evidence="2" type="ORF">C7K55_00390</name>
</gene>